<keyword evidence="10" id="KW-1185">Reference proteome</keyword>
<feature type="transmembrane region" description="Helical" evidence="7">
    <location>
        <begin position="21"/>
        <end position="43"/>
    </location>
</feature>
<comment type="caution">
    <text evidence="9">The sequence shown here is derived from an EMBL/GenBank/DDBJ whole genome shotgun (WGS) entry which is preliminary data.</text>
</comment>
<evidence type="ECO:0000256" key="5">
    <source>
        <dbReference type="ARBA" id="ARBA00022989"/>
    </source>
</evidence>
<evidence type="ECO:0000313" key="10">
    <source>
        <dbReference type="Proteomes" id="UP000035762"/>
    </source>
</evidence>
<organism evidence="9 10">
    <name type="scientific">Afipia felis</name>
    <name type="common">Cat scratch disease bacillus</name>
    <dbReference type="NCBI Taxonomy" id="1035"/>
    <lineage>
        <taxon>Bacteria</taxon>
        <taxon>Pseudomonadati</taxon>
        <taxon>Pseudomonadota</taxon>
        <taxon>Alphaproteobacteria</taxon>
        <taxon>Hyphomicrobiales</taxon>
        <taxon>Nitrobacteraceae</taxon>
        <taxon>Afipia</taxon>
    </lineage>
</organism>
<evidence type="ECO:0000313" key="9">
    <source>
        <dbReference type="EMBL" id="CEG06668.1"/>
    </source>
</evidence>
<dbReference type="EMBL" id="CCAZ020000001">
    <property type="protein sequence ID" value="CEG06668.1"/>
    <property type="molecule type" value="Genomic_DNA"/>
</dbReference>
<evidence type="ECO:0000259" key="8">
    <source>
        <dbReference type="Pfam" id="PF09335"/>
    </source>
</evidence>
<name>A0A090N6D6_AFIFE</name>
<accession>A0A090N6D6</accession>
<evidence type="ECO:0000256" key="1">
    <source>
        <dbReference type="ARBA" id="ARBA00004651"/>
    </source>
</evidence>
<evidence type="ECO:0000256" key="7">
    <source>
        <dbReference type="RuleBase" id="RU367016"/>
    </source>
</evidence>
<keyword evidence="3 7" id="KW-1003">Cell membrane</keyword>
<evidence type="ECO:0000256" key="2">
    <source>
        <dbReference type="ARBA" id="ARBA00010792"/>
    </source>
</evidence>
<protein>
    <submittedName>
        <fullName evidence="9">Inner membrane protein YabI</fullName>
    </submittedName>
</protein>
<evidence type="ECO:0000256" key="4">
    <source>
        <dbReference type="ARBA" id="ARBA00022692"/>
    </source>
</evidence>
<dbReference type="Pfam" id="PF09335">
    <property type="entry name" value="VTT_dom"/>
    <property type="match status" value="1"/>
</dbReference>
<sequence>MIPSIDSFLHQAADLVAQQPLLAIGFVFVLALSESLPVIGALVPGTATILTISAMAGVGLMPVWAVLISACLGAIAGDGAAYWLGHSYQEQALRMWLMSRYPEAIRRSEEFFAHHGGKSITIARFTPVVRAFVPLIAGISGMNPRHFYTANVASAVVWTILHIIPAAAAGASFVALRQHMGALAVTLLVLVGLAVFAWRRIHAGLRPG</sequence>
<feature type="transmembrane region" description="Helical" evidence="7">
    <location>
        <begin position="152"/>
        <end position="174"/>
    </location>
</feature>
<feature type="domain" description="VTT" evidence="8">
    <location>
        <begin position="52"/>
        <end position="163"/>
    </location>
</feature>
<dbReference type="RefSeq" id="WP_053083908.1">
    <property type="nucleotide sequence ID" value="NZ_CCAZ020000001.1"/>
</dbReference>
<dbReference type="Proteomes" id="UP000035762">
    <property type="component" value="Unassembled WGS sequence"/>
</dbReference>
<keyword evidence="5 7" id="KW-1133">Transmembrane helix</keyword>
<dbReference type="GO" id="GO:0005886">
    <property type="term" value="C:plasma membrane"/>
    <property type="evidence" value="ECO:0007669"/>
    <property type="project" value="UniProtKB-SubCell"/>
</dbReference>
<dbReference type="PANTHER" id="PTHR30353:SF15">
    <property type="entry name" value="INNER MEMBRANE PROTEIN YABI"/>
    <property type="match status" value="1"/>
</dbReference>
<dbReference type="OrthoDB" id="9801622at2"/>
<keyword evidence="4 7" id="KW-0812">Transmembrane</keyword>
<dbReference type="InterPro" id="IPR032816">
    <property type="entry name" value="VTT_dom"/>
</dbReference>
<evidence type="ECO:0000256" key="6">
    <source>
        <dbReference type="ARBA" id="ARBA00023136"/>
    </source>
</evidence>
<comment type="subcellular location">
    <subcellularLocation>
        <location evidence="1 7">Cell membrane</location>
        <topology evidence="1 7">Multi-pass membrane protein</topology>
    </subcellularLocation>
</comment>
<gene>
    <name evidence="9" type="primary">yabI_1</name>
    <name evidence="9" type="ORF">BN961_00038</name>
</gene>
<dbReference type="PANTHER" id="PTHR30353">
    <property type="entry name" value="INNER MEMBRANE PROTEIN DEDA-RELATED"/>
    <property type="match status" value="1"/>
</dbReference>
<keyword evidence="6 7" id="KW-0472">Membrane</keyword>
<feature type="transmembrane region" description="Helical" evidence="7">
    <location>
        <begin position="63"/>
        <end position="85"/>
    </location>
</feature>
<comment type="similarity">
    <text evidence="2 7">Belongs to the DedA family.</text>
</comment>
<reference evidence="9 10" key="1">
    <citation type="journal article" date="2014" name="Genome Announc.">
        <title>Genome Sequence of Afipia felis Strain 76713, Isolated in Hospital Water Using an Amoeba Co-Culture Procedure.</title>
        <authorList>
            <person name="Benamar S."/>
            <person name="La Scola B."/>
            <person name="Croce O."/>
        </authorList>
    </citation>
    <scope>NUCLEOTIDE SEQUENCE [LARGE SCALE GENOMIC DNA]</scope>
    <source>
        <strain evidence="9 10">76713</strain>
    </source>
</reference>
<proteinExistence type="inferred from homology"/>
<feature type="transmembrane region" description="Helical" evidence="7">
    <location>
        <begin position="180"/>
        <end position="198"/>
    </location>
</feature>
<dbReference type="InterPro" id="IPR032818">
    <property type="entry name" value="DedA-like"/>
</dbReference>
<evidence type="ECO:0000256" key="3">
    <source>
        <dbReference type="ARBA" id="ARBA00022475"/>
    </source>
</evidence>
<dbReference type="AlphaFoldDB" id="A0A090N6D6"/>